<feature type="domain" description="Myb-like" evidence="8">
    <location>
        <begin position="76"/>
        <end position="126"/>
    </location>
</feature>
<dbReference type="Gene3D" id="1.10.10.60">
    <property type="entry name" value="Homeodomain-like"/>
    <property type="match status" value="2"/>
</dbReference>
<keyword evidence="3" id="KW-0805">Transcription regulation</keyword>
<protein>
    <submittedName>
        <fullName evidence="10">Uncharacterized protein</fullName>
    </submittedName>
</protein>
<dbReference type="GO" id="GO:0005634">
    <property type="term" value="C:nucleus"/>
    <property type="evidence" value="ECO:0007669"/>
    <property type="project" value="UniProtKB-SubCell"/>
</dbReference>
<feature type="domain" description="HTH myb-type" evidence="9">
    <location>
        <begin position="76"/>
        <end position="130"/>
    </location>
</feature>
<feature type="compositionally biased region" description="Low complexity" evidence="7">
    <location>
        <begin position="398"/>
        <end position="417"/>
    </location>
</feature>
<feature type="region of interest" description="Disordered" evidence="7">
    <location>
        <begin position="222"/>
        <end position="280"/>
    </location>
</feature>
<dbReference type="FunFam" id="1.10.10.60:FF:000001">
    <property type="entry name" value="MYB-related transcription factor"/>
    <property type="match status" value="1"/>
</dbReference>
<evidence type="ECO:0000259" key="9">
    <source>
        <dbReference type="PROSITE" id="PS51294"/>
    </source>
</evidence>
<comment type="subcellular location">
    <subcellularLocation>
        <location evidence="1">Nucleus</location>
    </subcellularLocation>
</comment>
<dbReference type="Pfam" id="PF00249">
    <property type="entry name" value="Myb_DNA-binding"/>
    <property type="match status" value="2"/>
</dbReference>
<evidence type="ECO:0000259" key="8">
    <source>
        <dbReference type="PROSITE" id="PS50090"/>
    </source>
</evidence>
<evidence type="ECO:0000256" key="3">
    <source>
        <dbReference type="ARBA" id="ARBA00023015"/>
    </source>
</evidence>
<reference evidence="10" key="1">
    <citation type="submission" date="2015-04" db="UniProtKB">
        <authorList>
            <consortium name="EnsemblPlants"/>
        </authorList>
    </citation>
    <scope>IDENTIFICATION</scope>
    <source>
        <strain evidence="10">SL10</strain>
    </source>
</reference>
<dbReference type="AlphaFoldDB" id="A0A0E0HUK8"/>
<dbReference type="PROSITE" id="PS51294">
    <property type="entry name" value="HTH_MYB"/>
    <property type="match status" value="2"/>
</dbReference>
<feature type="region of interest" description="Disordered" evidence="7">
    <location>
        <begin position="1"/>
        <end position="31"/>
    </location>
</feature>
<evidence type="ECO:0000256" key="4">
    <source>
        <dbReference type="ARBA" id="ARBA00023125"/>
    </source>
</evidence>
<feature type="compositionally biased region" description="Low complexity" evidence="7">
    <location>
        <begin position="222"/>
        <end position="236"/>
    </location>
</feature>
<keyword evidence="5" id="KW-0804">Transcription</keyword>
<evidence type="ECO:0000313" key="10">
    <source>
        <dbReference type="EnsemblPlants" id="ONIVA06G28020.1"/>
    </source>
</evidence>
<dbReference type="SMART" id="SM00717">
    <property type="entry name" value="SANT"/>
    <property type="match status" value="2"/>
</dbReference>
<dbReference type="OMA" id="DWFGTCG"/>
<feature type="compositionally biased region" description="Gly residues" evidence="7">
    <location>
        <begin position="1"/>
        <end position="27"/>
    </location>
</feature>
<dbReference type="HOGENOM" id="CLU_047066_0_0_1"/>
<dbReference type="SUPFAM" id="SSF46689">
    <property type="entry name" value="Homeodomain-like"/>
    <property type="match status" value="1"/>
</dbReference>
<keyword evidence="4" id="KW-0238">DNA-binding</keyword>
<sequence>MARSGGGNGGGEGGGGGGNGGGGGGLKKGPWTQAEDKLLVDHVRRHGEGNWNAVRRETGLQRCGKSCRLRWANHLRPDLRKGPFSPDEERLILRLHGLLGNKWARISSYLHGRTDNEIKNYWNTRLKRRVRAGLTPYPPEIEREIAHLRAQNLNLSAEGGGGGMLPPPLLLDPSNPFALQQAPVVAPSPSASQANSPPLINQNYPLLNQMQGLQLLHLANHQQAPPPQQQQQQQPAFHHHHDGGGGGGFVSSGLPPLPNRPRELPSNQFETATSGGGGGGGCDALLESLLLGDDHVLPRPNPAMLRVGSMPELMYREPSSSHVLHGGGGGGGASDSDVTSQYPPGEEDPHYGGRWDFIFEDVKPKRKAASAVEEISGMFGIAPGSIPGEWFNPGGVGSAAAAAGGSSAPSPGPSSVVTTDDDFTLEMQQIMSSLPLLQPEEHHNWNA</sequence>
<feature type="region of interest" description="Disordered" evidence="7">
    <location>
        <begin position="318"/>
        <end position="352"/>
    </location>
</feature>
<feature type="region of interest" description="Disordered" evidence="7">
    <location>
        <begin position="398"/>
        <end position="420"/>
    </location>
</feature>
<dbReference type="InterPro" id="IPR017930">
    <property type="entry name" value="Myb_dom"/>
</dbReference>
<feature type="domain" description="Myb-like" evidence="8">
    <location>
        <begin position="23"/>
        <end position="75"/>
    </location>
</feature>
<evidence type="ECO:0000256" key="2">
    <source>
        <dbReference type="ARBA" id="ARBA00022737"/>
    </source>
</evidence>
<dbReference type="GO" id="GO:0003677">
    <property type="term" value="F:DNA binding"/>
    <property type="evidence" value="ECO:0007669"/>
    <property type="project" value="UniProtKB-KW"/>
</dbReference>
<name>A0A0E0HUK8_ORYNI</name>
<dbReference type="InterPro" id="IPR001345">
    <property type="entry name" value="PG/BPGM_mutase_AS"/>
</dbReference>
<dbReference type="Gramene" id="ONIVA06G28020.1">
    <property type="protein sequence ID" value="ONIVA06G28020.1"/>
    <property type="gene ID" value="ONIVA06G28020"/>
</dbReference>
<dbReference type="PANTHER" id="PTHR47995:SF21">
    <property type="entry name" value="OS06G0679400 PROTEIN"/>
    <property type="match status" value="1"/>
</dbReference>
<proteinExistence type="predicted"/>
<dbReference type="STRING" id="4536.A0A0E0HUK8"/>
<dbReference type="Proteomes" id="UP000006591">
    <property type="component" value="Chromosome 6"/>
</dbReference>
<keyword evidence="6" id="KW-0539">Nucleus</keyword>
<keyword evidence="11" id="KW-1185">Reference proteome</keyword>
<keyword evidence="2" id="KW-0677">Repeat</keyword>
<dbReference type="GO" id="GO:0003824">
    <property type="term" value="F:catalytic activity"/>
    <property type="evidence" value="ECO:0007669"/>
    <property type="project" value="InterPro"/>
</dbReference>
<accession>A0A0E0HUK8</accession>
<reference evidence="10" key="2">
    <citation type="submission" date="2018-04" db="EMBL/GenBank/DDBJ databases">
        <title>OnivRS2 (Oryza nivara Reference Sequence Version 2).</title>
        <authorList>
            <person name="Zhang J."/>
            <person name="Kudrna D."/>
            <person name="Lee S."/>
            <person name="Talag J."/>
            <person name="Rajasekar S."/>
            <person name="Welchert J."/>
            <person name="Hsing Y.-I."/>
            <person name="Wing R.A."/>
        </authorList>
    </citation>
    <scope>NUCLEOTIDE SEQUENCE [LARGE SCALE GENOMIC DNA]</scope>
    <source>
        <strain evidence="10">SL10</strain>
    </source>
</reference>
<dbReference type="PROSITE" id="PS50090">
    <property type="entry name" value="MYB_LIKE"/>
    <property type="match status" value="2"/>
</dbReference>
<organism evidence="10">
    <name type="scientific">Oryza nivara</name>
    <name type="common">Indian wild rice</name>
    <name type="synonym">Oryza sativa f. spontanea</name>
    <dbReference type="NCBI Taxonomy" id="4536"/>
    <lineage>
        <taxon>Eukaryota</taxon>
        <taxon>Viridiplantae</taxon>
        <taxon>Streptophyta</taxon>
        <taxon>Embryophyta</taxon>
        <taxon>Tracheophyta</taxon>
        <taxon>Spermatophyta</taxon>
        <taxon>Magnoliopsida</taxon>
        <taxon>Liliopsida</taxon>
        <taxon>Poales</taxon>
        <taxon>Poaceae</taxon>
        <taxon>BOP clade</taxon>
        <taxon>Oryzoideae</taxon>
        <taxon>Oryzeae</taxon>
        <taxon>Oryzinae</taxon>
        <taxon>Oryza</taxon>
    </lineage>
</organism>
<evidence type="ECO:0000313" key="11">
    <source>
        <dbReference type="Proteomes" id="UP000006591"/>
    </source>
</evidence>
<dbReference type="InterPro" id="IPR009057">
    <property type="entry name" value="Homeodomain-like_sf"/>
</dbReference>
<dbReference type="PROSITE" id="PS00175">
    <property type="entry name" value="PG_MUTASE"/>
    <property type="match status" value="1"/>
</dbReference>
<evidence type="ECO:0000256" key="5">
    <source>
        <dbReference type="ARBA" id="ARBA00023163"/>
    </source>
</evidence>
<dbReference type="PANTHER" id="PTHR47995">
    <property type="entry name" value="TRANSCRIPTION FACTOR MYB33-RELATED"/>
    <property type="match status" value="1"/>
</dbReference>
<dbReference type="EnsemblPlants" id="ONIVA06G28020.1">
    <property type="protein sequence ID" value="ONIVA06G28020.1"/>
    <property type="gene ID" value="ONIVA06G28020"/>
</dbReference>
<evidence type="ECO:0000256" key="6">
    <source>
        <dbReference type="ARBA" id="ARBA00023242"/>
    </source>
</evidence>
<feature type="domain" description="HTH myb-type" evidence="9">
    <location>
        <begin position="26"/>
        <end position="75"/>
    </location>
</feature>
<dbReference type="CDD" id="cd00167">
    <property type="entry name" value="SANT"/>
    <property type="match status" value="2"/>
</dbReference>
<dbReference type="eggNOG" id="KOG0048">
    <property type="taxonomic scope" value="Eukaryota"/>
</dbReference>
<dbReference type="InterPro" id="IPR001005">
    <property type="entry name" value="SANT/Myb"/>
</dbReference>
<evidence type="ECO:0000256" key="1">
    <source>
        <dbReference type="ARBA" id="ARBA00004123"/>
    </source>
</evidence>
<evidence type="ECO:0000256" key="7">
    <source>
        <dbReference type="SAM" id="MobiDB-lite"/>
    </source>
</evidence>